<feature type="compositionally biased region" description="Low complexity" evidence="3">
    <location>
        <begin position="207"/>
        <end position="218"/>
    </location>
</feature>
<dbReference type="InterPro" id="IPR008937">
    <property type="entry name" value="Ras-like_GEF"/>
</dbReference>
<evidence type="ECO:0000259" key="4">
    <source>
        <dbReference type="PROSITE" id="PS50009"/>
    </source>
</evidence>
<feature type="region of interest" description="Disordered" evidence="3">
    <location>
        <begin position="1002"/>
        <end position="1026"/>
    </location>
</feature>
<dbReference type="Proteomes" id="UP000636479">
    <property type="component" value="Unassembled WGS sequence"/>
</dbReference>
<feature type="region of interest" description="Disordered" evidence="3">
    <location>
        <begin position="160"/>
        <end position="320"/>
    </location>
</feature>
<feature type="domain" description="N-terminal Ras-GEF" evidence="5">
    <location>
        <begin position="538"/>
        <end position="663"/>
    </location>
</feature>
<dbReference type="InterPro" id="IPR036964">
    <property type="entry name" value="RASGEF_cat_dom_sf"/>
</dbReference>
<dbReference type="Gene3D" id="1.10.840.10">
    <property type="entry name" value="Ras guanine-nucleotide exchange factors catalytic domain"/>
    <property type="match status" value="1"/>
</dbReference>
<feature type="compositionally biased region" description="Low complexity" evidence="3">
    <location>
        <begin position="177"/>
        <end position="190"/>
    </location>
</feature>
<feature type="region of interest" description="Disordered" evidence="3">
    <location>
        <begin position="869"/>
        <end position="970"/>
    </location>
</feature>
<feature type="compositionally biased region" description="Polar residues" evidence="3">
    <location>
        <begin position="71"/>
        <end position="82"/>
    </location>
</feature>
<dbReference type="Pfam" id="PF00618">
    <property type="entry name" value="RasGEF_N"/>
    <property type="match status" value="1"/>
</dbReference>
<evidence type="ECO:0000259" key="5">
    <source>
        <dbReference type="PROSITE" id="PS50212"/>
    </source>
</evidence>
<name>A0A8H6SEI6_9AGAR</name>
<feature type="domain" description="Ras-GEF" evidence="4">
    <location>
        <begin position="1264"/>
        <end position="1586"/>
    </location>
</feature>
<dbReference type="CDD" id="cd06224">
    <property type="entry name" value="REM"/>
    <property type="match status" value="1"/>
</dbReference>
<keyword evidence="1 2" id="KW-0344">Guanine-nucleotide releasing factor</keyword>
<keyword evidence="7" id="KW-1185">Reference proteome</keyword>
<feature type="region of interest" description="Disordered" evidence="3">
    <location>
        <begin position="483"/>
        <end position="519"/>
    </location>
</feature>
<feature type="compositionally biased region" description="Acidic residues" evidence="3">
    <location>
        <begin position="1130"/>
        <end position="1149"/>
    </location>
</feature>
<evidence type="ECO:0000256" key="3">
    <source>
        <dbReference type="SAM" id="MobiDB-lite"/>
    </source>
</evidence>
<dbReference type="PROSITE" id="PS50212">
    <property type="entry name" value="RASGEF_NTER"/>
    <property type="match status" value="1"/>
</dbReference>
<feature type="compositionally biased region" description="Polar residues" evidence="3">
    <location>
        <begin position="925"/>
        <end position="940"/>
    </location>
</feature>
<proteinExistence type="predicted"/>
<dbReference type="SMART" id="SM00147">
    <property type="entry name" value="RasGEF"/>
    <property type="match status" value="1"/>
</dbReference>
<evidence type="ECO:0000313" key="7">
    <source>
        <dbReference type="Proteomes" id="UP000636479"/>
    </source>
</evidence>
<evidence type="ECO:0000313" key="6">
    <source>
        <dbReference type="EMBL" id="KAF7297266.1"/>
    </source>
</evidence>
<accession>A0A8H6SEI6</accession>
<dbReference type="PANTHER" id="PTHR23113:SF363">
    <property type="entry name" value="PROTEIN SON OF SEVENLESS"/>
    <property type="match status" value="1"/>
</dbReference>
<feature type="compositionally biased region" description="Low complexity" evidence="3">
    <location>
        <begin position="288"/>
        <end position="305"/>
    </location>
</feature>
<feature type="region of interest" description="Disordered" evidence="3">
    <location>
        <begin position="390"/>
        <end position="417"/>
    </location>
</feature>
<feature type="compositionally biased region" description="Polar residues" evidence="3">
    <location>
        <begin position="390"/>
        <end position="399"/>
    </location>
</feature>
<organism evidence="6 7">
    <name type="scientific">Mycena indigotica</name>
    <dbReference type="NCBI Taxonomy" id="2126181"/>
    <lineage>
        <taxon>Eukaryota</taxon>
        <taxon>Fungi</taxon>
        <taxon>Dikarya</taxon>
        <taxon>Basidiomycota</taxon>
        <taxon>Agaricomycotina</taxon>
        <taxon>Agaricomycetes</taxon>
        <taxon>Agaricomycetidae</taxon>
        <taxon>Agaricales</taxon>
        <taxon>Marasmiineae</taxon>
        <taxon>Mycenaceae</taxon>
        <taxon>Mycena</taxon>
    </lineage>
</organism>
<dbReference type="OrthoDB" id="10254377at2759"/>
<feature type="compositionally biased region" description="Basic and acidic residues" evidence="3">
    <location>
        <begin position="952"/>
        <end position="961"/>
    </location>
</feature>
<feature type="region of interest" description="Disordered" evidence="3">
    <location>
        <begin position="1431"/>
        <end position="1461"/>
    </location>
</feature>
<feature type="compositionally biased region" description="Acidic residues" evidence="3">
    <location>
        <begin position="400"/>
        <end position="410"/>
    </location>
</feature>
<dbReference type="GeneID" id="59348729"/>
<feature type="region of interest" description="Disordered" evidence="3">
    <location>
        <begin position="671"/>
        <end position="700"/>
    </location>
</feature>
<dbReference type="GO" id="GO:0007265">
    <property type="term" value="P:Ras protein signal transduction"/>
    <property type="evidence" value="ECO:0007669"/>
    <property type="project" value="TreeGrafter"/>
</dbReference>
<feature type="compositionally biased region" description="Polar residues" evidence="3">
    <location>
        <begin position="677"/>
        <end position="696"/>
    </location>
</feature>
<dbReference type="PANTHER" id="PTHR23113">
    <property type="entry name" value="GUANINE NUCLEOTIDE EXCHANGE FACTOR"/>
    <property type="match status" value="1"/>
</dbReference>
<feature type="compositionally biased region" description="Low complexity" evidence="3">
    <location>
        <begin position="876"/>
        <end position="886"/>
    </location>
</feature>
<sequence>MTSESTTSERPPSFLPEISAGSRLSFEPASPPGLSTTPDEPPYLSSSSSITSPASSVDSHSSRVLLPIPTPSLNGSQASFTFSDVDLDGNPLEPLPPEIATADLSIAPDGSFVETSSGPAARELKLRYDAHYGVGPNVRSPYTITAFVNQHGRSMYRVGNREKKTPPAASTAEAVERVSQSVASSQSSRAHSPRRSRVSVGLFAAKPSSSSSRPTTSSGHRKLRKTRSFSEMATTTNAPSSRPTGRGHSQSVTAADFVPPATSETTPSQIGDIFGDIMGWHPSRKHTSSSLSSEASASASISGRSGNNIPHPFGQSILFESPSRKPRLEFLPTPRLLREMQSFESGLTAKQGDSDSVRRLASFDTASLNGSDGTRPPSAFRVRDSTASFMSEATTTNSESVEEPEQEPEPAQEAYGPAPETAMYSRYSTDVFDVLQTYRGLPLLEKLAPGEETTVIKLSLSADNTAAPRDDPRFVIWGELVPERERDNDEHSQTDHTDGGGSSSALSSNLSKKRSVKSNAKAKSTDVPVLKLSPEDGLAKVLVAASIERWIAQLTSDLNYEELLNFFLTYRTYINGVDLCHLLICRFHWALQQPSNTQEETVRRVVRVRTFVAIRYWLLTFFSVDFLPDRELRLLMANWLNTLSRDPILKRHVDGLSIVRKLKKVAKECRQIHTRSSKSQASRPTSVKAPTTQQTEVESKASHVLGERFAAATRKAADDEDSDVDLDFAADQDASERTAFNSDLANAHLSTVHLGGGAAARTSAMPLSSISILQRTDHLGDPNPVSPFVQSAATLPVHHNALSRVLVKTIGRLGRWRRVLNQRGGARGHDAQLGVCVDVDAVDLEVSVHGDLLTVNGGVEQYLKMIEPPPTMTMKAPSTEPQPESQSTEEAETEVVETTSIPTEAPPDYAESIAPSVLSADSEAVNDTSSVISPEPNSLPESLRPESFMSDLRPESIDTRRSFRSTSTDSFGAPISSGAALFPNGAQSQWQFEVMSIDQLDLSDNSSDEHGEGDGPALPPGLRQPVRRLPLRRDFEFVQRPDSVSSMGIQSAGHLSHVSGASDAPINGGAISQWQMNALVDSLSDNGDAGDVEAALKALEGQIDKGKVQEKASKVNTWMKTMRERFLTGDYDDTEEPRYSDDDEDEEEVGVSSSISNDEGFTTDDDTNNTTELITDDDSVPLEEHAADTPIYTTRTAPMSPPRPADEAKPAPEDAVPLEILQSRMPLVPQRAPPISKFVVSEGSAATTTPNTSRFHHSFVIGFPSQVIAGHFAMIDRELFMGVKFEEVLEDWSTVDEEPVLDWAQFLRERARLKADPQWAEKISALAAVRARFNLMANWVASEIVLSAPQDRTAVFTKFIRIAWQSYMMNSFNTLVAIVAALLSPVVGQAVRWKSIPKWEGRVFRDLKAYCTSHDDFKHIRAAIADTKSQDVNSSVSEDSRRKSATVDAGTNNPNKPKPKSPACIPFIGVYLSQLHRHSRLPDLIDPTAPTEAVGIDTVTSNFDAPAHPEVFAALAPLPPSIHLEPLINVHKQRLIAGVVKTMVGGQHLASRFEYEGVEKRLYQRCLRLRGLSAAEMARALKMYPA</sequence>
<feature type="compositionally biased region" description="Low complexity" evidence="3">
    <location>
        <begin position="45"/>
        <end position="59"/>
    </location>
</feature>
<dbReference type="EMBL" id="JACAZF010000008">
    <property type="protein sequence ID" value="KAF7297266.1"/>
    <property type="molecule type" value="Genomic_DNA"/>
</dbReference>
<dbReference type="Pfam" id="PF00617">
    <property type="entry name" value="RasGEF"/>
    <property type="match status" value="1"/>
</dbReference>
<dbReference type="GO" id="GO:0005085">
    <property type="term" value="F:guanyl-nucleotide exchange factor activity"/>
    <property type="evidence" value="ECO:0007669"/>
    <property type="project" value="UniProtKB-KW"/>
</dbReference>
<evidence type="ECO:0008006" key="8">
    <source>
        <dbReference type="Google" id="ProtNLM"/>
    </source>
</evidence>
<dbReference type="PROSITE" id="PS50009">
    <property type="entry name" value="RASGEF_CAT"/>
    <property type="match status" value="1"/>
</dbReference>
<dbReference type="InterPro" id="IPR000651">
    <property type="entry name" value="Ras-like_Gua-exchang_fac_N"/>
</dbReference>
<feature type="compositionally biased region" description="Basic and acidic residues" evidence="3">
    <location>
        <begin position="483"/>
        <end position="498"/>
    </location>
</feature>
<comment type="caution">
    <text evidence="6">The sequence shown here is derived from an EMBL/GenBank/DDBJ whole genome shotgun (WGS) entry which is preliminary data.</text>
</comment>
<protein>
    <recommendedName>
        <fullName evidence="8">Ras GEF</fullName>
    </recommendedName>
</protein>
<feature type="compositionally biased region" description="Polar residues" evidence="3">
    <location>
        <begin position="229"/>
        <end position="253"/>
    </location>
</feature>
<dbReference type="RefSeq" id="XP_037217625.1">
    <property type="nucleotide sequence ID" value="XM_037366213.1"/>
</dbReference>
<dbReference type="InterPro" id="IPR023578">
    <property type="entry name" value="Ras_GEF_dom_sf"/>
</dbReference>
<evidence type="ECO:0000256" key="1">
    <source>
        <dbReference type="ARBA" id="ARBA00022658"/>
    </source>
</evidence>
<dbReference type="InterPro" id="IPR001895">
    <property type="entry name" value="RASGEF_cat_dom"/>
</dbReference>
<dbReference type="GO" id="GO:0005886">
    <property type="term" value="C:plasma membrane"/>
    <property type="evidence" value="ECO:0007669"/>
    <property type="project" value="TreeGrafter"/>
</dbReference>
<gene>
    <name evidence="6" type="ORF">MIND_00959800</name>
</gene>
<dbReference type="Gene3D" id="1.20.870.10">
    <property type="entry name" value="Son of sevenless (SoS) protein Chain: S domain 1"/>
    <property type="match status" value="1"/>
</dbReference>
<dbReference type="SUPFAM" id="SSF48366">
    <property type="entry name" value="Ras GEF"/>
    <property type="match status" value="1"/>
</dbReference>
<reference evidence="6" key="1">
    <citation type="submission" date="2020-05" db="EMBL/GenBank/DDBJ databases">
        <title>Mycena genomes resolve the evolution of fungal bioluminescence.</title>
        <authorList>
            <person name="Tsai I.J."/>
        </authorList>
    </citation>
    <scope>NUCLEOTIDE SEQUENCE</scope>
    <source>
        <strain evidence="6">171206Taipei</strain>
    </source>
</reference>
<feature type="region of interest" description="Disordered" evidence="3">
    <location>
        <begin position="1"/>
        <end position="98"/>
    </location>
</feature>
<feature type="region of interest" description="Disordered" evidence="3">
    <location>
        <begin position="1128"/>
        <end position="1184"/>
    </location>
</feature>
<evidence type="ECO:0000256" key="2">
    <source>
        <dbReference type="PROSITE-ProRule" id="PRU00168"/>
    </source>
</evidence>